<proteinExistence type="predicted"/>
<dbReference type="AlphaFoldDB" id="A0A2K9N9D7"/>
<accession>A0A2K9N9D7</accession>
<gene>
    <name evidence="1" type="ORF">C0V82_04815</name>
</gene>
<protein>
    <submittedName>
        <fullName evidence="1">Uncharacterized protein</fullName>
    </submittedName>
</protein>
<dbReference type="Pfam" id="PF01814">
    <property type="entry name" value="Hemerythrin"/>
    <property type="match status" value="1"/>
</dbReference>
<evidence type="ECO:0000313" key="2">
    <source>
        <dbReference type="Proteomes" id="UP000234752"/>
    </source>
</evidence>
<dbReference type="InterPro" id="IPR012312">
    <property type="entry name" value="Hemerythrin-like"/>
</dbReference>
<name>A0A2K9N9D7_9PROT</name>
<dbReference type="KEGG" id="ncb:C0V82_04815"/>
<dbReference type="Proteomes" id="UP000234752">
    <property type="component" value="Chromosome eg_1"/>
</dbReference>
<reference evidence="1 2" key="1">
    <citation type="submission" date="2017-12" db="EMBL/GenBank/DDBJ databases">
        <title>Genomes of bacteria within cyanobacterial aggregates.</title>
        <authorList>
            <person name="Cai H."/>
        </authorList>
    </citation>
    <scope>NUCLEOTIDE SEQUENCE [LARGE SCALE GENOMIC DNA]</scope>
    <source>
        <strain evidence="1 2">TH16</strain>
    </source>
</reference>
<keyword evidence="2" id="KW-1185">Reference proteome</keyword>
<dbReference type="EMBL" id="CP025611">
    <property type="protein sequence ID" value="AUN29622.1"/>
    <property type="molecule type" value="Genomic_DNA"/>
</dbReference>
<evidence type="ECO:0000313" key="1">
    <source>
        <dbReference type="EMBL" id="AUN29622.1"/>
    </source>
</evidence>
<organism evidence="1 2">
    <name type="scientific">Niveispirillum cyanobacteriorum</name>
    <dbReference type="NCBI Taxonomy" id="1612173"/>
    <lineage>
        <taxon>Bacteria</taxon>
        <taxon>Pseudomonadati</taxon>
        <taxon>Pseudomonadota</taxon>
        <taxon>Alphaproteobacteria</taxon>
        <taxon>Rhodospirillales</taxon>
        <taxon>Azospirillaceae</taxon>
        <taxon>Niveispirillum</taxon>
    </lineage>
</organism>
<dbReference type="OrthoDB" id="6195798at2"/>
<dbReference type="RefSeq" id="WP_102111346.1">
    <property type="nucleotide sequence ID" value="NZ_BMGN01000003.1"/>
</dbReference>
<dbReference type="Gene3D" id="1.20.120.520">
    <property type="entry name" value="nmb1532 protein domain like"/>
    <property type="match status" value="1"/>
</dbReference>
<sequence length="137" mass="15714">MRRIVPQLKHDHAELKAILEEVRQQGIGTPAGRQTLLAARGLFVDHIRREDEEFYPDYRRLARQDPLRAATADQFSQEMVALGGQILAFFDKYEDGGSGIEFAVDFGRMSALLQSRWHKEEAILYARYEEMAMRSAA</sequence>